<keyword evidence="3" id="KW-0804">Transcription</keyword>
<accession>A0ABW8GNZ3</accession>
<dbReference type="SUPFAM" id="SSF46689">
    <property type="entry name" value="Homeodomain-like"/>
    <property type="match status" value="1"/>
</dbReference>
<keyword evidence="1" id="KW-0805">Transcription regulation</keyword>
<dbReference type="InterPro" id="IPR001647">
    <property type="entry name" value="HTH_TetR"/>
</dbReference>
<dbReference type="RefSeq" id="WP_400882673.1">
    <property type="nucleotide sequence ID" value="NZ_JBIWXY010000002.1"/>
</dbReference>
<dbReference type="PANTHER" id="PTHR30055">
    <property type="entry name" value="HTH-TYPE TRANSCRIPTIONAL REGULATOR RUTR"/>
    <property type="match status" value="1"/>
</dbReference>
<feature type="domain" description="HTH tetR-type" evidence="5">
    <location>
        <begin position="12"/>
        <end position="72"/>
    </location>
</feature>
<proteinExistence type="predicted"/>
<protein>
    <submittedName>
        <fullName evidence="6">TetR/AcrR family transcriptional regulator</fullName>
    </submittedName>
</protein>
<evidence type="ECO:0000256" key="3">
    <source>
        <dbReference type="ARBA" id="ARBA00023163"/>
    </source>
</evidence>
<dbReference type="InterPro" id="IPR036271">
    <property type="entry name" value="Tet_transcr_reg_TetR-rel_C_sf"/>
</dbReference>
<dbReference type="Pfam" id="PF00440">
    <property type="entry name" value="TetR_N"/>
    <property type="match status" value="1"/>
</dbReference>
<dbReference type="InterPro" id="IPR050109">
    <property type="entry name" value="HTH-type_TetR-like_transc_reg"/>
</dbReference>
<evidence type="ECO:0000259" key="5">
    <source>
        <dbReference type="PROSITE" id="PS50977"/>
    </source>
</evidence>
<evidence type="ECO:0000313" key="7">
    <source>
        <dbReference type="Proteomes" id="UP001617669"/>
    </source>
</evidence>
<evidence type="ECO:0000256" key="1">
    <source>
        <dbReference type="ARBA" id="ARBA00023015"/>
    </source>
</evidence>
<evidence type="ECO:0000313" key="6">
    <source>
        <dbReference type="EMBL" id="MFJ5446757.1"/>
    </source>
</evidence>
<dbReference type="EMBL" id="JBIWXY010000002">
    <property type="protein sequence ID" value="MFJ5446757.1"/>
    <property type="molecule type" value="Genomic_DNA"/>
</dbReference>
<evidence type="ECO:0000256" key="2">
    <source>
        <dbReference type="ARBA" id="ARBA00023125"/>
    </source>
</evidence>
<gene>
    <name evidence="6" type="ORF">ACIKP9_11005</name>
</gene>
<dbReference type="PRINTS" id="PR00455">
    <property type="entry name" value="HTHTETR"/>
</dbReference>
<dbReference type="Gene3D" id="1.10.357.10">
    <property type="entry name" value="Tetracycline Repressor, domain 2"/>
    <property type="match status" value="1"/>
</dbReference>
<comment type="caution">
    <text evidence="6">The sequence shown here is derived from an EMBL/GenBank/DDBJ whole genome shotgun (WGS) entry which is preliminary data.</text>
</comment>
<feature type="DNA-binding region" description="H-T-H motif" evidence="4">
    <location>
        <begin position="35"/>
        <end position="54"/>
    </location>
</feature>
<name>A0ABW8GNZ3_9PROT</name>
<evidence type="ECO:0000256" key="4">
    <source>
        <dbReference type="PROSITE-ProRule" id="PRU00335"/>
    </source>
</evidence>
<dbReference type="PROSITE" id="PS50977">
    <property type="entry name" value="HTH_TETR_2"/>
    <property type="match status" value="1"/>
</dbReference>
<keyword evidence="7" id="KW-1185">Reference proteome</keyword>
<dbReference type="PANTHER" id="PTHR30055:SF212">
    <property type="entry name" value="TETR-FAMILY FAMILY TRANSCRIPTIONAL REGULATOR"/>
    <property type="match status" value="1"/>
</dbReference>
<dbReference type="InterPro" id="IPR009057">
    <property type="entry name" value="Homeodomain-like_sf"/>
</dbReference>
<dbReference type="SUPFAM" id="SSF48498">
    <property type="entry name" value="Tetracyclin repressor-like, C-terminal domain"/>
    <property type="match status" value="1"/>
</dbReference>
<reference evidence="6 7" key="1">
    <citation type="submission" date="2024-11" db="EMBL/GenBank/DDBJ databases">
        <authorList>
            <person name="Kaparullina E.N."/>
            <person name="Delegan Y.A."/>
            <person name="Doronina N.V."/>
        </authorList>
    </citation>
    <scope>NUCLEOTIDE SEQUENCE [LARGE SCALE GENOMIC DNA]</scope>
    <source>
        <strain evidence="6 7">7sh_L</strain>
    </source>
</reference>
<sequence length="214" mass="24800">MPPRVKTPQERDQLRKLILDAARQLFVERGIEAVSMREIAKRVNYSPTTIYLHFVDKNDLLQTLCDHDSLVLAHDLHLITTNPNPDGIQQLRALCLAYSRYALTYPNHYRFMFMMPKPNQTQENSRLHHGNIEQDAYALLRATVQQAFEQAAFRPELDNIDLIAQTLWAGIHGVCALEITMACDEWITWQPIEQRIALMQDNMIRGLIKSQPTY</sequence>
<dbReference type="Proteomes" id="UP001617669">
    <property type="component" value="Unassembled WGS sequence"/>
</dbReference>
<keyword evidence="2 4" id="KW-0238">DNA-binding</keyword>
<dbReference type="Pfam" id="PF13305">
    <property type="entry name" value="TetR_C_33"/>
    <property type="match status" value="1"/>
</dbReference>
<organism evidence="6 7">
    <name type="scientific">Methylobacillus methanolivorans</name>
    <dbReference type="NCBI Taxonomy" id="1848927"/>
    <lineage>
        <taxon>Bacteria</taxon>
        <taxon>Pseudomonadati</taxon>
        <taxon>Pseudomonadota</taxon>
        <taxon>Betaproteobacteria</taxon>
        <taxon>Nitrosomonadales</taxon>
        <taxon>Methylophilaceae</taxon>
        <taxon>Methylobacillus</taxon>
    </lineage>
</organism>
<dbReference type="InterPro" id="IPR025996">
    <property type="entry name" value="MT1864/Rv1816-like_C"/>
</dbReference>